<dbReference type="Proteomes" id="UP001439008">
    <property type="component" value="Unassembled WGS sequence"/>
</dbReference>
<comment type="caution">
    <text evidence="1">The sequence shown here is derived from an EMBL/GenBank/DDBJ whole genome shotgun (WGS) entry which is preliminary data.</text>
</comment>
<dbReference type="SUPFAM" id="SSF53335">
    <property type="entry name" value="S-adenosyl-L-methionine-dependent methyltransferases"/>
    <property type="match status" value="1"/>
</dbReference>
<proteinExistence type="predicted"/>
<dbReference type="PROSITE" id="PS00163">
    <property type="entry name" value="FUMARATE_LYASES"/>
    <property type="match status" value="1"/>
</dbReference>
<keyword evidence="2" id="KW-1185">Reference proteome</keyword>
<protein>
    <submittedName>
        <fullName evidence="1">Uncharacterized protein</fullName>
    </submittedName>
</protein>
<sequence length="114" mass="13351">MLRFSKKPKISFCRYYSNFDKNELNKFDKFAQNFRDPNGSMKMLHKMNPVRTKFIRNIAISHYKIDKNEPFPLQNKLVLDVGCGGGLLSEVSKTFTTIFVDLKNRVAINSPWRD</sequence>
<organism evidence="1 2">
    <name type="scientific">Bonamia ostreae</name>
    <dbReference type="NCBI Taxonomy" id="126728"/>
    <lineage>
        <taxon>Eukaryota</taxon>
        <taxon>Sar</taxon>
        <taxon>Rhizaria</taxon>
        <taxon>Endomyxa</taxon>
        <taxon>Ascetosporea</taxon>
        <taxon>Haplosporida</taxon>
        <taxon>Bonamia</taxon>
    </lineage>
</organism>
<accession>A0ABV2AUJ4</accession>
<dbReference type="InterPro" id="IPR029063">
    <property type="entry name" value="SAM-dependent_MTases_sf"/>
</dbReference>
<gene>
    <name evidence="1" type="ORF">MHBO_004882</name>
</gene>
<evidence type="ECO:0000313" key="2">
    <source>
        <dbReference type="Proteomes" id="UP001439008"/>
    </source>
</evidence>
<name>A0ABV2AUJ4_9EUKA</name>
<dbReference type="Gene3D" id="3.40.50.150">
    <property type="entry name" value="Vaccinia Virus protein VP39"/>
    <property type="match status" value="1"/>
</dbReference>
<evidence type="ECO:0000313" key="1">
    <source>
        <dbReference type="EMBL" id="MES1923326.1"/>
    </source>
</evidence>
<reference evidence="1 2" key="1">
    <citation type="journal article" date="2024" name="BMC Biol.">
        <title>Comparative genomics of Ascetosporea gives new insight into the evolutionary basis for animal parasitism in Rhizaria.</title>
        <authorList>
            <person name="Hiltunen Thoren M."/>
            <person name="Onut-Brannstrom I."/>
            <person name="Alfjorden A."/>
            <person name="Peckova H."/>
            <person name="Swords F."/>
            <person name="Hooper C."/>
            <person name="Holzer A.S."/>
            <person name="Bass D."/>
            <person name="Burki F."/>
        </authorList>
    </citation>
    <scope>NUCLEOTIDE SEQUENCE [LARGE SCALE GENOMIC DNA]</scope>
    <source>
        <strain evidence="1">20-A016</strain>
    </source>
</reference>
<dbReference type="EMBL" id="JBDODL010005629">
    <property type="protein sequence ID" value="MES1923326.1"/>
    <property type="molecule type" value="Genomic_DNA"/>
</dbReference>
<dbReference type="InterPro" id="IPR020557">
    <property type="entry name" value="Fumarate_lyase_CS"/>
</dbReference>